<dbReference type="Pfam" id="PF00884">
    <property type="entry name" value="Sulfatase"/>
    <property type="match status" value="1"/>
</dbReference>
<evidence type="ECO:0000313" key="6">
    <source>
        <dbReference type="Proteomes" id="UP000644507"/>
    </source>
</evidence>
<reference evidence="5" key="1">
    <citation type="journal article" date="2014" name="Int. J. Syst. Evol. Microbiol.">
        <title>Complete genome sequence of Corynebacterium casei LMG S-19264T (=DSM 44701T), isolated from a smear-ripened cheese.</title>
        <authorList>
            <consortium name="US DOE Joint Genome Institute (JGI-PGF)"/>
            <person name="Walter F."/>
            <person name="Albersmeier A."/>
            <person name="Kalinowski J."/>
            <person name="Ruckert C."/>
        </authorList>
    </citation>
    <scope>NUCLEOTIDE SEQUENCE</scope>
    <source>
        <strain evidence="5">KCTC 12988</strain>
    </source>
</reference>
<feature type="region of interest" description="Disordered" evidence="3">
    <location>
        <begin position="459"/>
        <end position="489"/>
    </location>
</feature>
<evidence type="ECO:0000256" key="1">
    <source>
        <dbReference type="ARBA" id="ARBA00008779"/>
    </source>
</evidence>
<dbReference type="InterPro" id="IPR052701">
    <property type="entry name" value="GAG_Ulvan_Degrading_Sulfatases"/>
</dbReference>
<dbReference type="AlphaFoldDB" id="A0A918TG81"/>
<accession>A0A918TG81</accession>
<dbReference type="Proteomes" id="UP000644507">
    <property type="component" value="Unassembled WGS sequence"/>
</dbReference>
<keyword evidence="2" id="KW-0378">Hydrolase</keyword>
<comment type="similarity">
    <text evidence="1">Belongs to the sulfatase family.</text>
</comment>
<evidence type="ECO:0000256" key="3">
    <source>
        <dbReference type="SAM" id="MobiDB-lite"/>
    </source>
</evidence>
<comment type="caution">
    <text evidence="5">The sequence shown here is derived from an EMBL/GenBank/DDBJ whole genome shotgun (WGS) entry which is preliminary data.</text>
</comment>
<dbReference type="SUPFAM" id="SSF53649">
    <property type="entry name" value="Alkaline phosphatase-like"/>
    <property type="match status" value="1"/>
</dbReference>
<evidence type="ECO:0000256" key="2">
    <source>
        <dbReference type="ARBA" id="ARBA00022801"/>
    </source>
</evidence>
<evidence type="ECO:0000259" key="4">
    <source>
        <dbReference type="Pfam" id="PF00884"/>
    </source>
</evidence>
<dbReference type="CDD" id="cd16027">
    <property type="entry name" value="SGSH"/>
    <property type="match status" value="1"/>
</dbReference>
<dbReference type="InterPro" id="IPR024607">
    <property type="entry name" value="Sulfatase_CS"/>
</dbReference>
<dbReference type="GO" id="GO:0016787">
    <property type="term" value="F:hydrolase activity"/>
    <property type="evidence" value="ECO:0007669"/>
    <property type="project" value="UniProtKB-KW"/>
</dbReference>
<name>A0A918TG81_9BACT</name>
<dbReference type="PANTHER" id="PTHR43751">
    <property type="entry name" value="SULFATASE"/>
    <property type="match status" value="1"/>
</dbReference>
<proteinExistence type="inferred from homology"/>
<protein>
    <submittedName>
        <fullName evidence="5">Heparan N-sulfatase</fullName>
    </submittedName>
</protein>
<sequence length="489" mass="54847">MVSMRPLLTLLLLTAELIAENRPNILFCMADDWGWPHAGAYGDEGVATPNFDRLAREGVLFHHVYTTSPSCTPSRNGVITGKYHWQLGPGANLWSTLPVEHESFLHLLADAGYAIGQNPPKTWGPGRIQDWKAHHGTDPAGPTYKNFKQFLAQKEAVEQPFCFWLATSDPHRGYVKGSGKKAGIDPAKAHLFKHFPDSEVIRNDVADYYFEVQRWDSLVGEAIAELEERGLLENTIIVMTGDHGMPFPRGKGNLYDSGVRVPFAVRWGARVQGRRSLEDFVSFIDIAPTLLEATGTEIPDNLSGKSFAKLLMKEESGRLDPEGRPDIIFGRERHVPAQEKPNMGGYPARALRTPDYLYIRNYQPELWPMGTGDSELTNIPGQWYADCDGGPSKKDIIENRDLNEQYRRAYNLCFAKRPAEELYDLQKDPDQIHNIAGTDEAEAILKKLRLRLQERLVAGKDPRATDPDYTGFDGHPYYGGGGGKKNRKK</sequence>
<feature type="domain" description="Sulfatase N-terminal" evidence="4">
    <location>
        <begin position="23"/>
        <end position="295"/>
    </location>
</feature>
<dbReference type="PANTHER" id="PTHR43751:SF1">
    <property type="entry name" value="SULFATASE ATSG-RELATED"/>
    <property type="match status" value="1"/>
</dbReference>
<dbReference type="EMBL" id="BMXI01000003">
    <property type="protein sequence ID" value="GHC45403.1"/>
    <property type="molecule type" value="Genomic_DNA"/>
</dbReference>
<evidence type="ECO:0000313" key="5">
    <source>
        <dbReference type="EMBL" id="GHC45403.1"/>
    </source>
</evidence>
<dbReference type="Gene3D" id="3.40.720.10">
    <property type="entry name" value="Alkaline Phosphatase, subunit A"/>
    <property type="match status" value="1"/>
</dbReference>
<reference evidence="5" key="2">
    <citation type="submission" date="2020-09" db="EMBL/GenBank/DDBJ databases">
        <authorList>
            <person name="Sun Q."/>
            <person name="Kim S."/>
        </authorList>
    </citation>
    <scope>NUCLEOTIDE SEQUENCE</scope>
    <source>
        <strain evidence="5">KCTC 12988</strain>
    </source>
</reference>
<gene>
    <name evidence="5" type="ORF">GCM10007100_08400</name>
</gene>
<dbReference type="InterPro" id="IPR017850">
    <property type="entry name" value="Alkaline_phosphatase_core_sf"/>
</dbReference>
<organism evidence="5 6">
    <name type="scientific">Roseibacillus persicicus</name>
    <dbReference type="NCBI Taxonomy" id="454148"/>
    <lineage>
        <taxon>Bacteria</taxon>
        <taxon>Pseudomonadati</taxon>
        <taxon>Verrucomicrobiota</taxon>
        <taxon>Verrucomicrobiia</taxon>
        <taxon>Verrucomicrobiales</taxon>
        <taxon>Verrucomicrobiaceae</taxon>
        <taxon>Roseibacillus</taxon>
    </lineage>
</organism>
<dbReference type="PROSITE" id="PS00523">
    <property type="entry name" value="SULFATASE_1"/>
    <property type="match status" value="1"/>
</dbReference>
<keyword evidence="6" id="KW-1185">Reference proteome</keyword>
<dbReference type="InterPro" id="IPR000917">
    <property type="entry name" value="Sulfatase_N"/>
</dbReference>